<evidence type="ECO:0000313" key="1">
    <source>
        <dbReference type="EMBL" id="WAZ23781.1"/>
    </source>
</evidence>
<dbReference type="SUPFAM" id="SSF48452">
    <property type="entry name" value="TPR-like"/>
    <property type="match status" value="1"/>
</dbReference>
<dbReference type="InterPro" id="IPR027417">
    <property type="entry name" value="P-loop_NTPase"/>
</dbReference>
<protein>
    <recommendedName>
        <fullName evidence="3">AAA+ ATPase domain-containing protein</fullName>
    </recommendedName>
</protein>
<dbReference type="RefSeq" id="WP_269661325.1">
    <property type="nucleotide sequence ID" value="NZ_CP114413.1"/>
</dbReference>
<dbReference type="Gene3D" id="1.25.40.10">
    <property type="entry name" value="Tetratricopeptide repeat domain"/>
    <property type="match status" value="1"/>
</dbReference>
<sequence length="921" mass="98908">MAFDLRKPSPSPDRDGFVGREPELLSVLGGVPTGPDGRASHTSVHVLHGPPGVGKSALAAEAARRLGHEQRRRSGADPVPVHWLCLGDDTVDVPGTLLRLLAECGAPQVPVVRAAHQSGRAFGRLLREQCAQHFRERIVVLDDIGPAAHPLLKVLRGCLRLTVIVTSRRRRGWRNIDRLHEVGPLDGQDAAELFARLCQKSGSGSLVPSATGGLPSLVRLAGALAHDVPLDRLRAVSSPEGLVELALLGCTSQELTLLEVLAARPSRAPFTILTVRPVDVGNAVSGLVRRGLVQRLRDTDEMFLLSAPARQTMRGRMGYRERPEPAGTAARIVDDAASLLDGRPRVLSDDKPPDVLAPRVFAAHLDEFLRLAADVRQQRKHPLDELFSSALATVLAFLGDAHRLVGLYRSSRDHPAVRRALCALAREVGLPDVAQLLVEGDPGPEAAHESAANHHAAGRLDTALTDLGTAPAAEDIHSAWHHLVRGAVLCDQGKVDEAARHLRFSADLHRAFDCRRGHGQALLHLARVDLLRGLDAAAEELLAEADELFDALGDIRGQNWVETERVRLRTRSGAVDAALHTARGAFAAHEAAGDTRGMAWTLFWLGHAHEAAGRPQEARSQWTTAGVLFSQCQDALGEAWTMHRKALGPTGTPGGGSLDQWLEVQRAFLATGCPHGRAWTNLEIAARIPGKEMSSAFASMASADFDLLDDLTGQAWRSALLVVRGGPPGPDDYDRIAGLLPARVPRASELIAAIGAFMESGVATGIPPAARDLVLTHHTPVRTDSLPGTPGHPRCRVRITLLDDSPAADTTARLLLRVSPEPGHPWAAGLRSAPWLTATALPLTRASLEPPSALLRPSQEQAHGAEFDFTPHRTGTHRLRFTIALERTGTVLQQVETELDILDSDRPGSHAAPHAAIPRGR</sequence>
<name>A0ABY7KLG6_9ACTN</name>
<evidence type="ECO:0000313" key="2">
    <source>
        <dbReference type="Proteomes" id="UP001164439"/>
    </source>
</evidence>
<accession>A0ABY7KLG6</accession>
<dbReference type="InterPro" id="IPR011990">
    <property type="entry name" value="TPR-like_helical_dom_sf"/>
</dbReference>
<dbReference type="Gene3D" id="3.40.50.300">
    <property type="entry name" value="P-loop containing nucleotide triphosphate hydrolases"/>
    <property type="match status" value="1"/>
</dbReference>
<dbReference type="PANTHER" id="PTHR47691:SF3">
    <property type="entry name" value="HTH-TYPE TRANSCRIPTIONAL REGULATOR RV0890C-RELATED"/>
    <property type="match status" value="1"/>
</dbReference>
<gene>
    <name evidence="1" type="ORF">STRCI_005148</name>
</gene>
<proteinExistence type="predicted"/>
<dbReference type="PANTHER" id="PTHR47691">
    <property type="entry name" value="REGULATOR-RELATED"/>
    <property type="match status" value="1"/>
</dbReference>
<evidence type="ECO:0008006" key="3">
    <source>
        <dbReference type="Google" id="ProtNLM"/>
    </source>
</evidence>
<dbReference type="EMBL" id="CP114413">
    <property type="protein sequence ID" value="WAZ23781.1"/>
    <property type="molecule type" value="Genomic_DNA"/>
</dbReference>
<dbReference type="SUPFAM" id="SSF52540">
    <property type="entry name" value="P-loop containing nucleoside triphosphate hydrolases"/>
    <property type="match status" value="1"/>
</dbReference>
<reference evidence="1" key="1">
    <citation type="submission" date="2022-12" db="EMBL/GenBank/DDBJ databases">
        <authorList>
            <person name="Ruckert C."/>
            <person name="Busche T."/>
            <person name="Kalinowski J."/>
            <person name="Wittmann C."/>
        </authorList>
    </citation>
    <scope>NUCLEOTIDE SEQUENCE</scope>
    <source>
        <strain evidence="1">DSM 40467</strain>
    </source>
</reference>
<keyword evidence="2" id="KW-1185">Reference proteome</keyword>
<organism evidence="1 2">
    <name type="scientific">Streptomyces cinnabarinus</name>
    <dbReference type="NCBI Taxonomy" id="67287"/>
    <lineage>
        <taxon>Bacteria</taxon>
        <taxon>Bacillati</taxon>
        <taxon>Actinomycetota</taxon>
        <taxon>Actinomycetes</taxon>
        <taxon>Kitasatosporales</taxon>
        <taxon>Streptomycetaceae</taxon>
        <taxon>Streptomyces</taxon>
    </lineage>
</organism>
<dbReference type="Proteomes" id="UP001164439">
    <property type="component" value="Chromosome"/>
</dbReference>